<feature type="region of interest" description="Disordered" evidence="1">
    <location>
        <begin position="310"/>
        <end position="333"/>
    </location>
</feature>
<keyword evidence="4" id="KW-1185">Reference proteome</keyword>
<keyword evidence="2" id="KW-1133">Transmembrane helix</keyword>
<feature type="compositionally biased region" description="Pro residues" evidence="1">
    <location>
        <begin position="29"/>
        <end position="48"/>
    </location>
</feature>
<evidence type="ECO:0000256" key="1">
    <source>
        <dbReference type="SAM" id="MobiDB-lite"/>
    </source>
</evidence>
<name>A0A540W5K4_9ACTN</name>
<keyword evidence="2" id="KW-0812">Transmembrane</keyword>
<evidence type="ECO:0000313" key="4">
    <source>
        <dbReference type="Proteomes" id="UP000319103"/>
    </source>
</evidence>
<evidence type="ECO:0000256" key="2">
    <source>
        <dbReference type="SAM" id="Phobius"/>
    </source>
</evidence>
<reference evidence="3 4" key="1">
    <citation type="submission" date="2019-06" db="EMBL/GenBank/DDBJ databases">
        <title>Description of Kitasatospora acidophila sp. nov. isolated from pine grove soil, and reclassification of Streptomyces novaecaesareae to Kitasatospora novaeceasareae comb. nov.</title>
        <authorList>
            <person name="Kim M.J."/>
        </authorList>
    </citation>
    <scope>NUCLEOTIDE SEQUENCE [LARGE SCALE GENOMIC DNA]</scope>
    <source>
        <strain evidence="3 4">MMS16-CNU292</strain>
    </source>
</reference>
<dbReference type="OrthoDB" id="3298677at2"/>
<organism evidence="3 4">
    <name type="scientific">Kitasatospora acidiphila</name>
    <dbReference type="NCBI Taxonomy" id="2567942"/>
    <lineage>
        <taxon>Bacteria</taxon>
        <taxon>Bacillati</taxon>
        <taxon>Actinomycetota</taxon>
        <taxon>Actinomycetes</taxon>
        <taxon>Kitasatosporales</taxon>
        <taxon>Streptomycetaceae</taxon>
        <taxon>Kitasatospora</taxon>
    </lineage>
</organism>
<accession>A0A540W5K4</accession>
<comment type="caution">
    <text evidence="3">The sequence shown here is derived from an EMBL/GenBank/DDBJ whole genome shotgun (WGS) entry which is preliminary data.</text>
</comment>
<feature type="transmembrane region" description="Helical" evidence="2">
    <location>
        <begin position="194"/>
        <end position="216"/>
    </location>
</feature>
<feature type="compositionally biased region" description="Pro residues" evidence="1">
    <location>
        <begin position="1"/>
        <end position="22"/>
    </location>
</feature>
<feature type="region of interest" description="Disordered" evidence="1">
    <location>
        <begin position="1"/>
        <end position="66"/>
    </location>
</feature>
<dbReference type="AlphaFoldDB" id="A0A540W5K4"/>
<feature type="transmembrane region" description="Helical" evidence="2">
    <location>
        <begin position="146"/>
        <end position="162"/>
    </location>
</feature>
<proteinExistence type="predicted"/>
<protein>
    <recommendedName>
        <fullName evidence="5">Toxin-antitoxin system, toxin component</fullName>
    </recommendedName>
</protein>
<gene>
    <name evidence="3" type="ORF">E6W39_21350</name>
</gene>
<dbReference type="Proteomes" id="UP000319103">
    <property type="component" value="Unassembled WGS sequence"/>
</dbReference>
<keyword evidence="2" id="KW-0472">Membrane</keyword>
<dbReference type="RefSeq" id="WP_141634884.1">
    <property type="nucleotide sequence ID" value="NZ_VIGB01000003.1"/>
</dbReference>
<evidence type="ECO:0008006" key="5">
    <source>
        <dbReference type="Google" id="ProtNLM"/>
    </source>
</evidence>
<dbReference type="EMBL" id="VIGB01000003">
    <property type="protein sequence ID" value="TQF04305.1"/>
    <property type="molecule type" value="Genomic_DNA"/>
</dbReference>
<feature type="compositionally biased region" description="Gly residues" evidence="1">
    <location>
        <begin position="317"/>
        <end position="333"/>
    </location>
</feature>
<evidence type="ECO:0000313" key="3">
    <source>
        <dbReference type="EMBL" id="TQF04305.1"/>
    </source>
</evidence>
<sequence length="333" mass="34466">MTQPQQPPNPYIPPPPTVPPAVPASVPAQPNPWAAPAPATPHPAPPQDAVPQAYPGQPTATPQFGAPQPDYGYGYGAYPPAAPGYGYPQVLACRICGGIPAADVTVRGHQGLIVLMRFLSNRGPFCQVCGTALVRDMSERTLWRGWWSYLSSLFTLIALLRNRSAYQQLRRLPAPQPGSHGPQLDPGRPLTKRAAIWMLLLPVVAVLLAVVLPIALAASATGGSTDATANVATVRAGDCIHDANTSGGSDDSDASVTVVSCSSSLADYKVVARVASLGDDPSSVCQPYSSATHWFVHRDPPQSFVLCLASPQSSGSGSTGGSNGGSGSGSEAT</sequence>